<reference evidence="10 11" key="1">
    <citation type="submission" date="2024-03" db="EMBL/GenBank/DDBJ databases">
        <title>Draft genome sequence of Pseudonocardia nematodicida JCM 31783.</title>
        <authorList>
            <person name="Butdee W."/>
            <person name="Duangmal K."/>
        </authorList>
    </citation>
    <scope>NUCLEOTIDE SEQUENCE [LARGE SCALE GENOMIC DNA]</scope>
    <source>
        <strain evidence="10 11">JCM 31783</strain>
    </source>
</reference>
<dbReference type="InterPro" id="IPR003593">
    <property type="entry name" value="AAA+_ATPase"/>
</dbReference>
<dbReference type="RefSeq" id="WP_349296439.1">
    <property type="nucleotide sequence ID" value="NZ_JBEDNQ010000001.1"/>
</dbReference>
<name>A0ABV1K4J3_9PSEU</name>
<feature type="domain" description="ABC transporter" evidence="9">
    <location>
        <begin position="297"/>
        <end position="542"/>
    </location>
</feature>
<comment type="subcellular location">
    <subcellularLocation>
        <location evidence="1">Cell membrane</location>
        <topology evidence="1">Peripheral membrane protein</topology>
    </subcellularLocation>
</comment>
<dbReference type="PANTHER" id="PTHR43297:SF2">
    <property type="entry name" value="DIPEPTIDE TRANSPORT ATP-BINDING PROTEIN DPPD"/>
    <property type="match status" value="1"/>
</dbReference>
<dbReference type="InterPro" id="IPR050388">
    <property type="entry name" value="ABC_Ni/Peptide_Import"/>
</dbReference>
<dbReference type="Proteomes" id="UP001494902">
    <property type="component" value="Unassembled WGS sequence"/>
</dbReference>
<dbReference type="NCBIfam" id="NF008453">
    <property type="entry name" value="PRK11308.1"/>
    <property type="match status" value="2"/>
</dbReference>
<keyword evidence="11" id="KW-1185">Reference proteome</keyword>
<protein>
    <submittedName>
        <fullName evidence="10">ABC transporter ATP-binding protein</fullName>
    </submittedName>
</protein>
<evidence type="ECO:0000256" key="2">
    <source>
        <dbReference type="ARBA" id="ARBA00005417"/>
    </source>
</evidence>
<sequence length="562" mass="60125">MTTRTDPARAGSPTMAPGPVLELHDLSVDFRGTDGGWVETTHGVDLALYPGETVALVGESGSGKSVTAMSVLDLLPASARRRGSVLFDGTDLVAASESALRRIRGRRIAMVFQEPMTALNPVWTIGNQIGRAIRAHDRTLSRRQVRERVLELLRRVHMPDPERRADSYPHQLSGGQRQRAMIAMAISCDPEVLIADEPTTALDVTVQAEILDLLAELRERLSMALLVITHDMGVVAEVADRVVVMRDGAVVEEAPCAQLFDAPAQPYTAELLAAVPHLGRGAARSVPAGDHGGGEVLRIDGLTVEYPGRGRRAAFRAVEQVDLTVSAGEVVGLVGESGSGKSTIGRAIVGLAPVTAGRVELAGADVALARGAALRAARRDVAMVFQDPASSLDPRRTIGESVTGPLAIHRAIPRAGLHARAGELLDQVGIPARWADRYPHELSGGQRQRVGIARALALSPKLVVADEPTSALDVSVQTRLLDLLRELQDQRGFACLFISHDLSVVELLAHRVVVLRDGGVVEQGRTADVLGSPAEEYTRRLVAAAPVPDPRAQRERAEARRR</sequence>
<comment type="caution">
    <text evidence="10">The sequence shown here is derived from an EMBL/GenBank/DDBJ whole genome shotgun (WGS) entry which is preliminary data.</text>
</comment>
<evidence type="ECO:0000256" key="7">
    <source>
        <dbReference type="ARBA" id="ARBA00023136"/>
    </source>
</evidence>
<keyword evidence="3" id="KW-0813">Transport</keyword>
<dbReference type="Gene3D" id="3.40.50.300">
    <property type="entry name" value="P-loop containing nucleotide triphosphate hydrolases"/>
    <property type="match status" value="2"/>
</dbReference>
<dbReference type="SUPFAM" id="SSF52540">
    <property type="entry name" value="P-loop containing nucleoside triphosphate hydrolases"/>
    <property type="match status" value="2"/>
</dbReference>
<dbReference type="InterPro" id="IPR027417">
    <property type="entry name" value="P-loop_NTPase"/>
</dbReference>
<evidence type="ECO:0000313" key="10">
    <source>
        <dbReference type="EMBL" id="MEQ3549360.1"/>
    </source>
</evidence>
<feature type="domain" description="ABC transporter" evidence="9">
    <location>
        <begin position="21"/>
        <end position="272"/>
    </location>
</feature>
<comment type="similarity">
    <text evidence="2">Belongs to the ABC transporter superfamily.</text>
</comment>
<dbReference type="PANTHER" id="PTHR43297">
    <property type="entry name" value="OLIGOPEPTIDE TRANSPORT ATP-BINDING PROTEIN APPD"/>
    <property type="match status" value="1"/>
</dbReference>
<evidence type="ECO:0000256" key="8">
    <source>
        <dbReference type="SAM" id="MobiDB-lite"/>
    </source>
</evidence>
<evidence type="ECO:0000256" key="4">
    <source>
        <dbReference type="ARBA" id="ARBA00022475"/>
    </source>
</evidence>
<gene>
    <name evidence="10" type="ORF">WIS52_02650</name>
</gene>
<accession>A0ABV1K4J3</accession>
<dbReference type="GO" id="GO:0005524">
    <property type="term" value="F:ATP binding"/>
    <property type="evidence" value="ECO:0007669"/>
    <property type="project" value="UniProtKB-KW"/>
</dbReference>
<dbReference type="InterPro" id="IPR003439">
    <property type="entry name" value="ABC_transporter-like_ATP-bd"/>
</dbReference>
<keyword evidence="5" id="KW-0547">Nucleotide-binding</keyword>
<dbReference type="EMBL" id="JBEDNQ010000001">
    <property type="protein sequence ID" value="MEQ3549360.1"/>
    <property type="molecule type" value="Genomic_DNA"/>
</dbReference>
<evidence type="ECO:0000259" key="9">
    <source>
        <dbReference type="PROSITE" id="PS50893"/>
    </source>
</evidence>
<evidence type="ECO:0000313" key="11">
    <source>
        <dbReference type="Proteomes" id="UP001494902"/>
    </source>
</evidence>
<dbReference type="InterPro" id="IPR017871">
    <property type="entry name" value="ABC_transporter-like_CS"/>
</dbReference>
<evidence type="ECO:0000256" key="3">
    <source>
        <dbReference type="ARBA" id="ARBA00022448"/>
    </source>
</evidence>
<keyword evidence="7" id="KW-0472">Membrane</keyword>
<dbReference type="PROSITE" id="PS50893">
    <property type="entry name" value="ABC_TRANSPORTER_2"/>
    <property type="match status" value="2"/>
</dbReference>
<evidence type="ECO:0000256" key="6">
    <source>
        <dbReference type="ARBA" id="ARBA00022840"/>
    </source>
</evidence>
<dbReference type="CDD" id="cd03257">
    <property type="entry name" value="ABC_NikE_OppD_transporters"/>
    <property type="match status" value="2"/>
</dbReference>
<dbReference type="NCBIfam" id="NF007739">
    <property type="entry name" value="PRK10419.1"/>
    <property type="match status" value="2"/>
</dbReference>
<dbReference type="Pfam" id="PF08352">
    <property type="entry name" value="oligo_HPY"/>
    <property type="match status" value="2"/>
</dbReference>
<dbReference type="PROSITE" id="PS00211">
    <property type="entry name" value="ABC_TRANSPORTER_1"/>
    <property type="match status" value="2"/>
</dbReference>
<evidence type="ECO:0000256" key="5">
    <source>
        <dbReference type="ARBA" id="ARBA00022741"/>
    </source>
</evidence>
<feature type="region of interest" description="Disordered" evidence="8">
    <location>
        <begin position="543"/>
        <end position="562"/>
    </location>
</feature>
<dbReference type="SMART" id="SM00382">
    <property type="entry name" value="AAA"/>
    <property type="match status" value="2"/>
</dbReference>
<keyword evidence="4" id="KW-1003">Cell membrane</keyword>
<keyword evidence="6 10" id="KW-0067">ATP-binding</keyword>
<feature type="compositionally biased region" description="Basic and acidic residues" evidence="8">
    <location>
        <begin position="551"/>
        <end position="562"/>
    </location>
</feature>
<dbReference type="InterPro" id="IPR013563">
    <property type="entry name" value="Oligopep_ABC_C"/>
</dbReference>
<dbReference type="Pfam" id="PF00005">
    <property type="entry name" value="ABC_tran"/>
    <property type="match status" value="2"/>
</dbReference>
<evidence type="ECO:0000256" key="1">
    <source>
        <dbReference type="ARBA" id="ARBA00004202"/>
    </source>
</evidence>
<proteinExistence type="inferred from homology"/>
<organism evidence="10 11">
    <name type="scientific">Pseudonocardia nematodicida</name>
    <dbReference type="NCBI Taxonomy" id="1206997"/>
    <lineage>
        <taxon>Bacteria</taxon>
        <taxon>Bacillati</taxon>
        <taxon>Actinomycetota</taxon>
        <taxon>Actinomycetes</taxon>
        <taxon>Pseudonocardiales</taxon>
        <taxon>Pseudonocardiaceae</taxon>
        <taxon>Pseudonocardia</taxon>
    </lineage>
</organism>